<dbReference type="InterPro" id="IPR013780">
    <property type="entry name" value="Glyco_hydro_b"/>
</dbReference>
<dbReference type="AlphaFoldDB" id="A0A0P1GDW0"/>
<dbReference type="Gene3D" id="2.70.98.60">
    <property type="entry name" value="alpha-galactosidase from lactobacil brevis"/>
    <property type="match status" value="1"/>
</dbReference>
<evidence type="ECO:0000256" key="3">
    <source>
        <dbReference type="ARBA" id="ARBA00022801"/>
    </source>
</evidence>
<evidence type="ECO:0000256" key="4">
    <source>
        <dbReference type="ARBA" id="ARBA00023295"/>
    </source>
</evidence>
<proteinExistence type="predicted"/>
<dbReference type="InterPro" id="IPR017853">
    <property type="entry name" value="GH"/>
</dbReference>
<keyword evidence="8" id="KW-1185">Reference proteome</keyword>
<dbReference type="EMBL" id="CYSD01000037">
    <property type="protein sequence ID" value="CUH79544.1"/>
    <property type="molecule type" value="Genomic_DNA"/>
</dbReference>
<reference evidence="7 8" key="1">
    <citation type="submission" date="2015-09" db="EMBL/GenBank/DDBJ databases">
        <authorList>
            <consortium name="Swine Surveillance"/>
        </authorList>
    </citation>
    <scope>NUCLEOTIDE SEQUENCE [LARGE SCALE GENOMIC DNA]</scope>
    <source>
        <strain evidence="7 8">CECT 7557</strain>
    </source>
</reference>
<dbReference type="InterPro" id="IPR031705">
    <property type="entry name" value="Glyco_hydro_36_C"/>
</dbReference>
<dbReference type="Proteomes" id="UP000052022">
    <property type="component" value="Unassembled WGS sequence"/>
</dbReference>
<dbReference type="EC" id="3.2.1.22" evidence="2"/>
<dbReference type="InterPro" id="IPR031704">
    <property type="entry name" value="Glyco_hydro_36_N"/>
</dbReference>
<evidence type="ECO:0000259" key="5">
    <source>
        <dbReference type="Pfam" id="PF16874"/>
    </source>
</evidence>
<evidence type="ECO:0000313" key="7">
    <source>
        <dbReference type="EMBL" id="CUH79544.1"/>
    </source>
</evidence>
<accession>A0A0P1GDW0</accession>
<feature type="domain" description="Glycosyl hydrolase family 36 C-terminal" evidence="5">
    <location>
        <begin position="601"/>
        <end position="681"/>
    </location>
</feature>
<dbReference type="GO" id="GO:0004557">
    <property type="term" value="F:alpha-galactosidase activity"/>
    <property type="evidence" value="ECO:0007669"/>
    <property type="project" value="UniProtKB-EC"/>
</dbReference>
<dbReference type="Pfam" id="PF02065">
    <property type="entry name" value="Melibiase"/>
    <property type="match status" value="1"/>
</dbReference>
<keyword evidence="3 7" id="KW-0378">Hydrolase</keyword>
<dbReference type="PANTHER" id="PTHR43053:SF3">
    <property type="entry name" value="ALPHA-GALACTOSIDASE C-RELATED"/>
    <property type="match status" value="1"/>
</dbReference>
<dbReference type="RefSeq" id="WP_058290478.1">
    <property type="nucleotide sequence ID" value="NZ_CYSD01000037.1"/>
</dbReference>
<gene>
    <name evidence="7" type="primary">rafA</name>
    <name evidence="7" type="ORF">TRM7557_02449</name>
</gene>
<evidence type="ECO:0000256" key="1">
    <source>
        <dbReference type="ARBA" id="ARBA00001255"/>
    </source>
</evidence>
<protein>
    <recommendedName>
        <fullName evidence="2">alpha-galactosidase</fullName>
        <ecNumber evidence="2">3.2.1.22</ecNumber>
    </recommendedName>
</protein>
<dbReference type="PRINTS" id="PR00743">
    <property type="entry name" value="GLHYDRLASE36"/>
</dbReference>
<sequence length="695" mass="77321">MIQTWVLQDNGQTLLLASHGGALPEVAYWGPRLPDGTDPAVIVAAGAPDVTGGMLDENPNLSICPEASSTFPGQPGLHVAEADGAPLLPRFVFVAAEGDEQALTLRYCDQDLGLTYEADFALDPQTSVVSAQSRLRADRPRRLSWLSAPVFPAPQSGDEMIDFSGRWIGEFRSERTPWTPGIRLRENRTGRTGHEHFPGLILPARGTTNTRGEAVAFHYGWSGGHRMVAEELSDGRRQVQFGHASGTEVEPATAFETATLYAVRSDIGLNGCAVAFQRHLRDRVVTWPDANRPRPVHYNCWEAIYFDHDLDALKSIANRAAELGAERFVLDDGWFGKRDDDTSSLGDWDIDPRKYPDGLTPLISHIQSLNMTFGIWFEPEMVNPDSDLYRAHPNWALGAPDQVLGRNQMVLDLSRAEVRDYLFEKIDAVLGAYDIDYVKWDHNRVLPTPDAAQARGYYDLIARLRTAHPGVEFESCASGGGRIDFGAMAHCQRVWLSDSNDAMERLRIQHDSALFLPMAVTGSHVGPRHCHTSGRHLDMETRAWVAAQRHMGFEMDPRELDEAETATLRRITSWWKENRSWMARGDILRLDADDLAVTGEMQISEEGDRFVVFAGLTQSTRSVLPRPLRLTGLDAASTYRLTPLSQSPVLDWQSRGAPLLSTGEAALSGQYLMHQGVTLPWGYPQTLWVFEGQRT</sequence>
<dbReference type="Pfam" id="PF16875">
    <property type="entry name" value="Glyco_hydro_36N"/>
    <property type="match status" value="1"/>
</dbReference>
<evidence type="ECO:0000313" key="8">
    <source>
        <dbReference type="Proteomes" id="UP000052022"/>
    </source>
</evidence>
<dbReference type="OrthoDB" id="9758822at2"/>
<dbReference type="InterPro" id="IPR050985">
    <property type="entry name" value="Alpha-glycosidase_related"/>
</dbReference>
<evidence type="ECO:0000259" key="6">
    <source>
        <dbReference type="Pfam" id="PF16875"/>
    </source>
</evidence>
<dbReference type="PANTHER" id="PTHR43053">
    <property type="entry name" value="GLYCOSIDASE FAMILY 31"/>
    <property type="match status" value="1"/>
</dbReference>
<evidence type="ECO:0000256" key="2">
    <source>
        <dbReference type="ARBA" id="ARBA00012755"/>
    </source>
</evidence>
<dbReference type="STRING" id="928856.SAMN04488049_101269"/>
<dbReference type="FunFam" id="3.20.20.70:FF:000118">
    <property type="entry name" value="Alpha-galactosidase"/>
    <property type="match status" value="1"/>
</dbReference>
<dbReference type="InterPro" id="IPR038417">
    <property type="entry name" value="Alpga-gal_N_sf"/>
</dbReference>
<keyword evidence="4 7" id="KW-0326">Glycosidase</keyword>
<dbReference type="InterPro" id="IPR013785">
    <property type="entry name" value="Aldolase_TIM"/>
</dbReference>
<dbReference type="SUPFAM" id="SSF51445">
    <property type="entry name" value="(Trans)glycosidases"/>
    <property type="match status" value="1"/>
</dbReference>
<dbReference type="InterPro" id="IPR002252">
    <property type="entry name" value="Glyco_hydro_36"/>
</dbReference>
<organism evidence="7 8">
    <name type="scientific">Tritonibacter multivorans</name>
    <dbReference type="NCBI Taxonomy" id="928856"/>
    <lineage>
        <taxon>Bacteria</taxon>
        <taxon>Pseudomonadati</taxon>
        <taxon>Pseudomonadota</taxon>
        <taxon>Alphaproteobacteria</taxon>
        <taxon>Rhodobacterales</taxon>
        <taxon>Paracoccaceae</taxon>
        <taxon>Tritonibacter</taxon>
    </lineage>
</organism>
<comment type="catalytic activity">
    <reaction evidence="1">
        <text>Hydrolysis of terminal, non-reducing alpha-D-galactose residues in alpha-D-galactosides, including galactose oligosaccharides, galactomannans and galactolipids.</text>
        <dbReference type="EC" id="3.2.1.22"/>
    </reaction>
</comment>
<dbReference type="GO" id="GO:0016052">
    <property type="term" value="P:carbohydrate catabolic process"/>
    <property type="evidence" value="ECO:0007669"/>
    <property type="project" value="InterPro"/>
</dbReference>
<dbReference type="Gene3D" id="2.60.40.1180">
    <property type="entry name" value="Golgi alpha-mannosidase II"/>
    <property type="match status" value="1"/>
</dbReference>
<dbReference type="Gene3D" id="3.20.20.70">
    <property type="entry name" value="Aldolase class I"/>
    <property type="match status" value="1"/>
</dbReference>
<dbReference type="Pfam" id="PF16874">
    <property type="entry name" value="Glyco_hydro_36C"/>
    <property type="match status" value="1"/>
</dbReference>
<feature type="domain" description="Glycosyl hydrolase family 36 N-terminal" evidence="6">
    <location>
        <begin position="23"/>
        <end position="242"/>
    </location>
</feature>
<name>A0A0P1GDW0_9RHOB</name>
<dbReference type="CDD" id="cd14791">
    <property type="entry name" value="GH36"/>
    <property type="match status" value="1"/>
</dbReference>